<evidence type="ECO:0000259" key="4">
    <source>
        <dbReference type="PROSITE" id="PS51670"/>
    </source>
</evidence>
<feature type="coiled-coil region" evidence="2">
    <location>
        <begin position="483"/>
        <end position="510"/>
    </location>
</feature>
<comment type="caution">
    <text evidence="1">Lacks conserved residue(s) required for the propagation of feature annotation.</text>
</comment>
<reference evidence="6" key="1">
    <citation type="submission" date="2022-11" db="UniProtKB">
        <authorList>
            <consortium name="WormBaseParasite"/>
        </authorList>
    </citation>
    <scope>IDENTIFICATION</scope>
</reference>
<dbReference type="Proteomes" id="UP000887581">
    <property type="component" value="Unplaced"/>
</dbReference>
<accession>A0A915Q2Y2</accession>
<feature type="domain" description="ShKT" evidence="4">
    <location>
        <begin position="632"/>
        <end position="670"/>
    </location>
</feature>
<feature type="signal peptide" evidence="3">
    <location>
        <begin position="1"/>
        <end position="21"/>
    </location>
</feature>
<dbReference type="PROSITE" id="PS51670">
    <property type="entry name" value="SHKT"/>
    <property type="match status" value="1"/>
</dbReference>
<keyword evidence="5" id="KW-1185">Reference proteome</keyword>
<evidence type="ECO:0000256" key="3">
    <source>
        <dbReference type="SAM" id="SignalP"/>
    </source>
</evidence>
<evidence type="ECO:0000313" key="5">
    <source>
        <dbReference type="Proteomes" id="UP000887581"/>
    </source>
</evidence>
<protein>
    <submittedName>
        <fullName evidence="6">ShKT domain-containing protein</fullName>
    </submittedName>
</protein>
<proteinExistence type="predicted"/>
<feature type="chain" id="PRO_5036735713" evidence="3">
    <location>
        <begin position="22"/>
        <end position="675"/>
    </location>
</feature>
<keyword evidence="3" id="KW-0732">Signal</keyword>
<dbReference type="WBParaSite" id="sdigi.contig50.g2986.t1">
    <property type="protein sequence ID" value="sdigi.contig50.g2986.t1"/>
    <property type="gene ID" value="sdigi.contig50.g2986"/>
</dbReference>
<evidence type="ECO:0000256" key="2">
    <source>
        <dbReference type="SAM" id="Coils"/>
    </source>
</evidence>
<evidence type="ECO:0000256" key="1">
    <source>
        <dbReference type="PROSITE-ProRule" id="PRU01005"/>
    </source>
</evidence>
<organism evidence="5 6">
    <name type="scientific">Setaria digitata</name>
    <dbReference type="NCBI Taxonomy" id="48799"/>
    <lineage>
        <taxon>Eukaryota</taxon>
        <taxon>Metazoa</taxon>
        <taxon>Ecdysozoa</taxon>
        <taxon>Nematoda</taxon>
        <taxon>Chromadorea</taxon>
        <taxon>Rhabditida</taxon>
        <taxon>Spirurina</taxon>
        <taxon>Spiruromorpha</taxon>
        <taxon>Filarioidea</taxon>
        <taxon>Setariidae</taxon>
        <taxon>Setaria</taxon>
    </lineage>
</organism>
<dbReference type="AlphaFoldDB" id="A0A915Q2Y2"/>
<keyword evidence="2" id="KW-0175">Coiled coil</keyword>
<name>A0A915Q2Y2_9BILA</name>
<dbReference type="InterPro" id="IPR003582">
    <property type="entry name" value="ShKT_dom"/>
</dbReference>
<evidence type="ECO:0000313" key="6">
    <source>
        <dbReference type="WBParaSite" id="sdigi.contig50.g2986.t1"/>
    </source>
</evidence>
<sequence>MIIQTILLCIIFHSYFIGNIAQLEVPISFPAIPRSGQIVDRQSSSFSSISLHRSHAKENFKKLPKTGEKYDQLARIAGSTHHSSPMFIKLINKNLSRGRAIDQQMHSGLSDSGSNGQWLFSKPKWWHSSDSVAQFNSDMNEGLDMRNEISKLRKLDGAETSCILNGKKQKFANFKENLHFWNLSLEPTDSAQHPLDILHISMINRKCSTDQKSAFCCKEFSENMDDYTNRSVNICNSTEEWTKCGEFCINIDPESGRFINFTEYFCVEGNKSSISTLVDWVQTIVYNKTSVIIFGQIENAKNPELQSWARQMLQNLDTALASSEQNRNGTAILEEQTSNTVVLNQWIEFPKSNETKMEHEIAWQLLKDYQQYDENISNNVIRICITNQEMDQIICTEQYYHNMCHPDQCSDDTGQSSAICRHFSVENKKLLEMTEVSCDTLNEPIIFWDYQREASESATGIVILQLTRTTVNHSIPAAAAMQLDQQQDRNENAKEKRGKYENEKKLKNKKQIENLNNKSIAVSFSDLSTASDSSLELKSEMTDLINLQIFNQTANSDFTESGTLMEFDDATVLETTALVVMSNFTKNMPKVREYFNGTLNSTIKATNLNDTEEPGNEIQFQTNNGKPFHMDCSIEKDEFSATNCSNWAAAGYCLSNNATRFLWCRKTCLCVGPQL</sequence>